<keyword evidence="2 9" id="KW-0575">Peroxidase</keyword>
<keyword evidence="6" id="KW-0408">Iron</keyword>
<dbReference type="OrthoDB" id="407298at2759"/>
<evidence type="ECO:0000256" key="1">
    <source>
        <dbReference type="ARBA" id="ARBA00001970"/>
    </source>
</evidence>
<keyword evidence="3" id="KW-0349">Heme</keyword>
<reference evidence="9 10" key="1">
    <citation type="submission" date="2016-07" db="EMBL/GenBank/DDBJ databases">
        <title>Pervasive Adenine N6-methylation of Active Genes in Fungi.</title>
        <authorList>
            <consortium name="DOE Joint Genome Institute"/>
            <person name="Mondo S.J."/>
            <person name="Dannebaum R.O."/>
            <person name="Kuo R.C."/>
            <person name="Labutti K."/>
            <person name="Haridas S."/>
            <person name="Kuo A."/>
            <person name="Salamov A."/>
            <person name="Ahrendt S.R."/>
            <person name="Lipzen A."/>
            <person name="Sullivan W."/>
            <person name="Andreopoulos W.B."/>
            <person name="Clum A."/>
            <person name="Lindquist E."/>
            <person name="Daum C."/>
            <person name="Ramamoorthy G.K."/>
            <person name="Gryganskyi A."/>
            <person name="Culley D."/>
            <person name="Magnuson J.K."/>
            <person name="James T.Y."/>
            <person name="O'Malley M.A."/>
            <person name="Stajich J.E."/>
            <person name="Spatafora J.W."/>
            <person name="Visel A."/>
            <person name="Grigoriev I.V."/>
        </authorList>
    </citation>
    <scope>NUCLEOTIDE SEQUENCE [LARGE SCALE GENOMIC DNA]</scope>
    <source>
        <strain evidence="9 10">CBS 931.73</strain>
    </source>
</reference>
<feature type="non-terminal residue" evidence="9">
    <location>
        <position position="1"/>
    </location>
</feature>
<accession>A0A1Y1Y7I8</accession>
<dbReference type="Pfam" id="PF01328">
    <property type="entry name" value="Peroxidase_2"/>
    <property type="match status" value="1"/>
</dbReference>
<comment type="similarity">
    <text evidence="7">Belongs to the chloroperoxidase family.</text>
</comment>
<dbReference type="InParanoid" id="A0A1Y1Y7I8"/>
<evidence type="ECO:0000313" key="9">
    <source>
        <dbReference type="EMBL" id="ORX93544.1"/>
    </source>
</evidence>
<dbReference type="InterPro" id="IPR036851">
    <property type="entry name" value="Chloroperoxidase-like_sf"/>
</dbReference>
<evidence type="ECO:0000256" key="2">
    <source>
        <dbReference type="ARBA" id="ARBA00022559"/>
    </source>
</evidence>
<evidence type="ECO:0000256" key="6">
    <source>
        <dbReference type="ARBA" id="ARBA00023004"/>
    </source>
</evidence>
<keyword evidence="5" id="KW-0560">Oxidoreductase</keyword>
<keyword evidence="4" id="KW-0479">Metal-binding</keyword>
<dbReference type="InterPro" id="IPR000028">
    <property type="entry name" value="Chloroperoxidase"/>
</dbReference>
<evidence type="ECO:0000256" key="5">
    <source>
        <dbReference type="ARBA" id="ARBA00023002"/>
    </source>
</evidence>
<dbReference type="GO" id="GO:0004601">
    <property type="term" value="F:peroxidase activity"/>
    <property type="evidence" value="ECO:0007669"/>
    <property type="project" value="UniProtKB-KW"/>
</dbReference>
<gene>
    <name evidence="9" type="ORF">K493DRAFT_134666</name>
</gene>
<evidence type="ECO:0000256" key="7">
    <source>
        <dbReference type="ARBA" id="ARBA00025795"/>
    </source>
</evidence>
<dbReference type="Proteomes" id="UP000193498">
    <property type="component" value="Unassembled WGS sequence"/>
</dbReference>
<dbReference type="STRING" id="1314790.A0A1Y1Y7I8"/>
<dbReference type="PANTHER" id="PTHR33577:SF9">
    <property type="entry name" value="PEROXIDASE STCC"/>
    <property type="match status" value="1"/>
</dbReference>
<dbReference type="EMBL" id="MCFE01000232">
    <property type="protein sequence ID" value="ORX93544.1"/>
    <property type="molecule type" value="Genomic_DNA"/>
</dbReference>
<evidence type="ECO:0000256" key="4">
    <source>
        <dbReference type="ARBA" id="ARBA00022723"/>
    </source>
</evidence>
<keyword evidence="10" id="KW-1185">Reference proteome</keyword>
<feature type="non-terminal residue" evidence="9">
    <location>
        <position position="181"/>
    </location>
</feature>
<feature type="domain" description="Heme haloperoxidase family profile" evidence="8">
    <location>
        <begin position="1"/>
        <end position="181"/>
    </location>
</feature>
<dbReference type="SUPFAM" id="SSF47571">
    <property type="entry name" value="Cloroperoxidase"/>
    <property type="match status" value="1"/>
</dbReference>
<dbReference type="GO" id="GO:0046872">
    <property type="term" value="F:metal ion binding"/>
    <property type="evidence" value="ECO:0007669"/>
    <property type="project" value="UniProtKB-KW"/>
</dbReference>
<organism evidence="9 10">
    <name type="scientific">Basidiobolus meristosporus CBS 931.73</name>
    <dbReference type="NCBI Taxonomy" id="1314790"/>
    <lineage>
        <taxon>Eukaryota</taxon>
        <taxon>Fungi</taxon>
        <taxon>Fungi incertae sedis</taxon>
        <taxon>Zoopagomycota</taxon>
        <taxon>Entomophthoromycotina</taxon>
        <taxon>Basidiobolomycetes</taxon>
        <taxon>Basidiobolales</taxon>
        <taxon>Basidiobolaceae</taxon>
        <taxon>Basidiobolus</taxon>
    </lineage>
</organism>
<comment type="caution">
    <text evidence="9">The sequence shown here is derived from an EMBL/GenBank/DDBJ whole genome shotgun (WGS) entry which is preliminary data.</text>
</comment>
<dbReference type="PANTHER" id="PTHR33577">
    <property type="entry name" value="STERIGMATOCYSTIN BIOSYNTHESIS PEROXIDASE STCC-RELATED"/>
    <property type="match status" value="1"/>
</dbReference>
<evidence type="ECO:0000313" key="10">
    <source>
        <dbReference type="Proteomes" id="UP000193498"/>
    </source>
</evidence>
<proteinExistence type="inferred from homology"/>
<dbReference type="AlphaFoldDB" id="A0A1Y1Y7I8"/>
<protein>
    <submittedName>
        <fullName evidence="9">Cloroperoxidase</fullName>
    </submittedName>
</protein>
<evidence type="ECO:0000256" key="3">
    <source>
        <dbReference type="ARBA" id="ARBA00022617"/>
    </source>
</evidence>
<name>A0A1Y1Y7I8_9FUNG</name>
<dbReference type="Gene3D" id="1.10.489.10">
    <property type="entry name" value="Chloroperoxidase-like"/>
    <property type="match status" value="1"/>
</dbReference>
<comment type="cofactor">
    <cofactor evidence="1">
        <name>heme b</name>
        <dbReference type="ChEBI" id="CHEBI:60344"/>
    </cofactor>
</comment>
<evidence type="ECO:0000259" key="8">
    <source>
        <dbReference type="PROSITE" id="PS51405"/>
    </source>
</evidence>
<dbReference type="PROSITE" id="PS51405">
    <property type="entry name" value="HEME_HALOPEROXIDASE"/>
    <property type="match status" value="1"/>
</dbReference>
<sequence length="181" mass="20192">IRGPCPVLNTLANHGYLPRSGANITFEVLQNGLVDSINLHPLIRNVLVGLTFLKVGQDTPDGFIVPSLRDLKLHDFIEHDFSLSRKDGALGDPVSPDPDLLKQLEQASSKDDMYTLEDFAKFSNMRIKDSLENNPEVSYSPRLKAISQMEMASLFAVFGHGDKISKQTVMDIFSHERLPKD</sequence>